<accession>A0AAN6QDV4</accession>
<feature type="region of interest" description="Disordered" evidence="1">
    <location>
        <begin position="181"/>
        <end position="216"/>
    </location>
</feature>
<gene>
    <name evidence="2" type="ORF">N656DRAFT_832827</name>
</gene>
<evidence type="ECO:0000313" key="3">
    <source>
        <dbReference type="Proteomes" id="UP001302812"/>
    </source>
</evidence>
<reference evidence="2" key="1">
    <citation type="journal article" date="2023" name="Mol. Phylogenet. Evol.">
        <title>Genome-scale phylogeny and comparative genomics of the fungal order Sordariales.</title>
        <authorList>
            <person name="Hensen N."/>
            <person name="Bonometti L."/>
            <person name="Westerberg I."/>
            <person name="Brannstrom I.O."/>
            <person name="Guillou S."/>
            <person name="Cros-Aarteil S."/>
            <person name="Calhoun S."/>
            <person name="Haridas S."/>
            <person name="Kuo A."/>
            <person name="Mondo S."/>
            <person name="Pangilinan J."/>
            <person name="Riley R."/>
            <person name="LaButti K."/>
            <person name="Andreopoulos B."/>
            <person name="Lipzen A."/>
            <person name="Chen C."/>
            <person name="Yan M."/>
            <person name="Daum C."/>
            <person name="Ng V."/>
            <person name="Clum A."/>
            <person name="Steindorff A."/>
            <person name="Ohm R.A."/>
            <person name="Martin F."/>
            <person name="Silar P."/>
            <person name="Natvig D.O."/>
            <person name="Lalanne C."/>
            <person name="Gautier V."/>
            <person name="Ament-Velasquez S.L."/>
            <person name="Kruys A."/>
            <person name="Hutchinson M.I."/>
            <person name="Powell A.J."/>
            <person name="Barry K."/>
            <person name="Miller A.N."/>
            <person name="Grigoriev I.V."/>
            <person name="Debuchy R."/>
            <person name="Gladieux P."/>
            <person name="Hiltunen Thoren M."/>
            <person name="Johannesson H."/>
        </authorList>
    </citation>
    <scope>NUCLEOTIDE SEQUENCE</scope>
    <source>
        <strain evidence="2">CBS 508.74</strain>
    </source>
</reference>
<evidence type="ECO:0000256" key="1">
    <source>
        <dbReference type="SAM" id="MobiDB-lite"/>
    </source>
</evidence>
<dbReference type="RefSeq" id="XP_064665366.1">
    <property type="nucleotide sequence ID" value="XM_064818672.1"/>
</dbReference>
<comment type="caution">
    <text evidence="2">The sequence shown here is derived from an EMBL/GenBank/DDBJ whole genome shotgun (WGS) entry which is preliminary data.</text>
</comment>
<protein>
    <submittedName>
        <fullName evidence="2">Uncharacterized protein</fullName>
    </submittedName>
</protein>
<sequence length="457" mass="52242">MCRIRCVHFTLHDVAPSMATNLFNTNGEGDYRSSGVARQCRCGHSKRMFSLEPMPLGSHPQPEPNHCFYAGYCFHTYHDCCVLWYQVIECNWFWESLEADSEWDCPNRFISHRYCHLHQVLEPESRVRILQKIGLPEDVPRWDLDPPKPPHFPADLFYSPDQWPYVDFRLPDDWVDVDNWDEEEQSEEEQSGEEQQEEEQSGEEQSGEEQSEKWPWFPNNSLEKCRVYIEAFGQMLFNFKEQLRDAQAAAAECAKSVHDVTTPAGLREFTAHTNVAIANLVGAKAHLTNAKRFQRHAALSYKLMMKHIGLCLTALGRMPAPGEAVTSTDGDSSFTVSREQIDLGDLTAEEVIEACEGAPKQYAAFLDGYLAELTRNVNQKLASGAYRVINRKSGRKPYRPVRNVALPPRALSSRRLLAKKNCPVELTPPLDELGLYAVLRKRISRPRPLLLRSERSD</sequence>
<proteinExistence type="predicted"/>
<dbReference type="EMBL" id="MU853369">
    <property type="protein sequence ID" value="KAK4107796.1"/>
    <property type="molecule type" value="Genomic_DNA"/>
</dbReference>
<organism evidence="2 3">
    <name type="scientific">Canariomyces notabilis</name>
    <dbReference type="NCBI Taxonomy" id="2074819"/>
    <lineage>
        <taxon>Eukaryota</taxon>
        <taxon>Fungi</taxon>
        <taxon>Dikarya</taxon>
        <taxon>Ascomycota</taxon>
        <taxon>Pezizomycotina</taxon>
        <taxon>Sordariomycetes</taxon>
        <taxon>Sordariomycetidae</taxon>
        <taxon>Sordariales</taxon>
        <taxon>Chaetomiaceae</taxon>
        <taxon>Canariomyces</taxon>
    </lineage>
</organism>
<dbReference type="GeneID" id="89942798"/>
<keyword evidence="3" id="KW-1185">Reference proteome</keyword>
<feature type="compositionally biased region" description="Acidic residues" evidence="1">
    <location>
        <begin position="181"/>
        <end position="209"/>
    </location>
</feature>
<reference evidence="2" key="2">
    <citation type="submission" date="2023-05" db="EMBL/GenBank/DDBJ databases">
        <authorList>
            <consortium name="Lawrence Berkeley National Laboratory"/>
            <person name="Steindorff A."/>
            <person name="Hensen N."/>
            <person name="Bonometti L."/>
            <person name="Westerberg I."/>
            <person name="Brannstrom I.O."/>
            <person name="Guillou S."/>
            <person name="Cros-Aarteil S."/>
            <person name="Calhoun S."/>
            <person name="Haridas S."/>
            <person name="Kuo A."/>
            <person name="Mondo S."/>
            <person name="Pangilinan J."/>
            <person name="Riley R."/>
            <person name="Labutti K."/>
            <person name="Andreopoulos B."/>
            <person name="Lipzen A."/>
            <person name="Chen C."/>
            <person name="Yanf M."/>
            <person name="Daum C."/>
            <person name="Ng V."/>
            <person name="Clum A."/>
            <person name="Ohm R."/>
            <person name="Martin F."/>
            <person name="Silar P."/>
            <person name="Natvig D."/>
            <person name="Lalanne C."/>
            <person name="Gautier V."/>
            <person name="Ament-Velasquez S.L."/>
            <person name="Kruys A."/>
            <person name="Hutchinson M.I."/>
            <person name="Powell A.J."/>
            <person name="Barry K."/>
            <person name="Miller A.N."/>
            <person name="Grigoriev I.V."/>
            <person name="Debuchy R."/>
            <person name="Gladieux P."/>
            <person name="Thoren M.H."/>
            <person name="Johannesson H."/>
        </authorList>
    </citation>
    <scope>NUCLEOTIDE SEQUENCE</scope>
    <source>
        <strain evidence="2">CBS 508.74</strain>
    </source>
</reference>
<evidence type="ECO:0000313" key="2">
    <source>
        <dbReference type="EMBL" id="KAK4107796.1"/>
    </source>
</evidence>
<name>A0AAN6QDV4_9PEZI</name>
<dbReference type="Proteomes" id="UP001302812">
    <property type="component" value="Unassembled WGS sequence"/>
</dbReference>
<dbReference type="AlphaFoldDB" id="A0AAN6QDV4"/>